<sequence length="251" mass="27545">MKKYLPFVVVGLLVILLSGYLVIRSRQKQNNINTQTPEVEVAQALINQRPFVTLTPDSQAHQITLKAINLQNIKTVEYELVYLVGDQQRGVIGSIETNGNSAIQKDMLLGSCSKNVCKYDEGVTEGSLTLRFRGNGSVSKYETAFHLQKMPTAKNELNVDNKNFVFTGTLPKNVMFLTMNTVGVPKDPGKEIVSGPYGIFSSDNGIPKGIAKITYSGSDTVNLLGWNPNQSSWQEVGKSATEGLNVFILVK</sequence>
<dbReference type="Proteomes" id="UP000228996">
    <property type="component" value="Unassembled WGS sequence"/>
</dbReference>
<feature type="transmembrane region" description="Helical" evidence="1">
    <location>
        <begin position="6"/>
        <end position="23"/>
    </location>
</feature>
<comment type="caution">
    <text evidence="2">The sequence shown here is derived from an EMBL/GenBank/DDBJ whole genome shotgun (WGS) entry which is preliminary data.</text>
</comment>
<organism evidence="2 3">
    <name type="scientific">Candidatus Shapirobacteria bacterium CG08_land_8_20_14_0_20_39_18</name>
    <dbReference type="NCBI Taxonomy" id="1974883"/>
    <lineage>
        <taxon>Bacteria</taxon>
        <taxon>Candidatus Shapironibacteriota</taxon>
    </lineage>
</organism>
<gene>
    <name evidence="2" type="ORF">COT44_04670</name>
</gene>
<protein>
    <submittedName>
        <fullName evidence="2">Uncharacterized protein</fullName>
    </submittedName>
</protein>
<accession>A0A2M6XBZ4</accession>
<keyword evidence="1" id="KW-0472">Membrane</keyword>
<evidence type="ECO:0000313" key="3">
    <source>
        <dbReference type="Proteomes" id="UP000228996"/>
    </source>
</evidence>
<name>A0A2M6XBZ4_9BACT</name>
<dbReference type="AlphaFoldDB" id="A0A2M6XBZ4"/>
<reference evidence="3" key="1">
    <citation type="submission" date="2017-09" db="EMBL/GenBank/DDBJ databases">
        <title>Depth-based differentiation of microbial function through sediment-hosted aquifers and enrichment of novel symbionts in the deep terrestrial subsurface.</title>
        <authorList>
            <person name="Probst A.J."/>
            <person name="Ladd B."/>
            <person name="Jarett J.K."/>
            <person name="Geller-Mcgrath D.E."/>
            <person name="Sieber C.M.K."/>
            <person name="Emerson J.B."/>
            <person name="Anantharaman K."/>
            <person name="Thomas B.C."/>
            <person name="Malmstrom R."/>
            <person name="Stieglmeier M."/>
            <person name="Klingl A."/>
            <person name="Woyke T."/>
            <person name="Ryan C.M."/>
            <person name="Banfield J.F."/>
        </authorList>
    </citation>
    <scope>NUCLEOTIDE SEQUENCE [LARGE SCALE GENOMIC DNA]</scope>
</reference>
<keyword evidence="1" id="KW-0812">Transmembrane</keyword>
<proteinExistence type="predicted"/>
<evidence type="ECO:0000313" key="2">
    <source>
        <dbReference type="EMBL" id="PIU03159.1"/>
    </source>
</evidence>
<dbReference type="EMBL" id="PEYO01000022">
    <property type="protein sequence ID" value="PIU03159.1"/>
    <property type="molecule type" value="Genomic_DNA"/>
</dbReference>
<evidence type="ECO:0000256" key="1">
    <source>
        <dbReference type="SAM" id="Phobius"/>
    </source>
</evidence>
<keyword evidence="1" id="KW-1133">Transmembrane helix</keyword>